<dbReference type="GO" id="GO:0030488">
    <property type="term" value="P:tRNA methylation"/>
    <property type="evidence" value="ECO:0007669"/>
    <property type="project" value="TreeGrafter"/>
</dbReference>
<dbReference type="GO" id="GO:0070475">
    <property type="term" value="P:rRNA base methylation"/>
    <property type="evidence" value="ECO:0007669"/>
    <property type="project" value="TreeGrafter"/>
</dbReference>
<reference evidence="3" key="1">
    <citation type="submission" date="2021-01" db="EMBL/GenBank/DDBJ databases">
        <authorList>
            <person name="Corre E."/>
            <person name="Pelletier E."/>
            <person name="Niang G."/>
            <person name="Scheremetjew M."/>
            <person name="Finn R."/>
            <person name="Kale V."/>
            <person name="Holt S."/>
            <person name="Cochrane G."/>
            <person name="Meng A."/>
            <person name="Brown T."/>
            <person name="Cohen L."/>
        </authorList>
    </citation>
    <scope>NUCLEOTIDE SEQUENCE</scope>
    <source>
        <strain evidence="3">SPMC142</strain>
    </source>
</reference>
<dbReference type="InterPro" id="IPR013785">
    <property type="entry name" value="Aldolase_TIM"/>
</dbReference>
<dbReference type="InterPro" id="IPR040072">
    <property type="entry name" value="Methyltransferase_A"/>
</dbReference>
<evidence type="ECO:0000313" key="3">
    <source>
        <dbReference type="EMBL" id="CAE0591508.1"/>
    </source>
</evidence>
<dbReference type="PANTHER" id="PTHR30544">
    <property type="entry name" value="23S RRNA METHYLTRANSFERASE"/>
    <property type="match status" value="1"/>
</dbReference>
<keyword evidence="2" id="KW-0479">Metal-binding</keyword>
<sequence>MFAALAWSLHAADAELRRALVPTSRYTPSELREGLCAALLARSSARRRRVVLEVTLIAGVNDELQHAHQLADFIAPIERACFDPRRKSGRTGVLINLIPYNPTYNRLAEGETVESRNDMSTLGIPHYSFFERPSWERIDAFQDALRARGVWVSVRASRGDADASACGQLATNRKLAAT</sequence>
<dbReference type="AlphaFoldDB" id="A0A7S3TQV8"/>
<dbReference type="GO" id="GO:0051539">
    <property type="term" value="F:4 iron, 4 sulfur cluster binding"/>
    <property type="evidence" value="ECO:0007669"/>
    <property type="project" value="UniProtKB-KW"/>
</dbReference>
<dbReference type="EMBL" id="HBIQ01091740">
    <property type="protein sequence ID" value="CAE0591508.1"/>
    <property type="molecule type" value="Transcribed_RNA"/>
</dbReference>
<evidence type="ECO:0000256" key="1">
    <source>
        <dbReference type="ARBA" id="ARBA00001966"/>
    </source>
</evidence>
<proteinExistence type="predicted"/>
<dbReference type="PANTHER" id="PTHR30544:SF5">
    <property type="entry name" value="RADICAL SAM CORE DOMAIN-CONTAINING PROTEIN"/>
    <property type="match status" value="1"/>
</dbReference>
<comment type="cofactor">
    <cofactor evidence="1">
        <name>[4Fe-4S] cluster</name>
        <dbReference type="ChEBI" id="CHEBI:49883"/>
    </cofactor>
</comment>
<organism evidence="3">
    <name type="scientific">Strombidinopsis acuminata</name>
    <dbReference type="NCBI Taxonomy" id="141414"/>
    <lineage>
        <taxon>Eukaryota</taxon>
        <taxon>Sar</taxon>
        <taxon>Alveolata</taxon>
        <taxon>Ciliophora</taxon>
        <taxon>Intramacronucleata</taxon>
        <taxon>Spirotrichea</taxon>
        <taxon>Choreotrichia</taxon>
        <taxon>Choreotrichida</taxon>
        <taxon>Strombidinopsidae</taxon>
        <taxon>Strombidinopsis</taxon>
    </lineage>
</organism>
<name>A0A7S3TQV8_9SPIT</name>
<accession>A0A7S3TQV8</accession>
<keyword evidence="2" id="KW-0004">4Fe-4S</keyword>
<evidence type="ECO:0000256" key="2">
    <source>
        <dbReference type="ARBA" id="ARBA00022485"/>
    </source>
</evidence>
<keyword evidence="2" id="KW-0411">Iron-sulfur</keyword>
<protein>
    <submittedName>
        <fullName evidence="3">Uncharacterized protein</fullName>
    </submittedName>
</protein>
<gene>
    <name evidence="3" type="ORF">SACU0126_LOCUS29281</name>
</gene>
<keyword evidence="2" id="KW-0408">Iron</keyword>
<dbReference type="Gene3D" id="3.20.20.70">
    <property type="entry name" value="Aldolase class I"/>
    <property type="match status" value="1"/>
</dbReference>